<reference evidence="1 2" key="1">
    <citation type="submission" date="2019-04" db="EMBL/GenBank/DDBJ databases">
        <title>High contiguity whole genome sequence and gene annotation resource for two Venturia nashicola isolates.</title>
        <authorList>
            <person name="Prokchorchik M."/>
            <person name="Won K."/>
            <person name="Lee Y."/>
            <person name="Choi E.D."/>
            <person name="Segonzac C."/>
            <person name="Sohn K.H."/>
        </authorList>
    </citation>
    <scope>NUCLEOTIDE SEQUENCE [LARGE SCALE GENOMIC DNA]</scope>
    <source>
        <strain evidence="1 2">PRI2</strain>
    </source>
</reference>
<dbReference type="Proteomes" id="UP000298493">
    <property type="component" value="Unassembled WGS sequence"/>
</dbReference>
<keyword evidence="2" id="KW-1185">Reference proteome</keyword>
<gene>
    <name evidence="1" type="ORF">E6O75_ATG10525</name>
</gene>
<sequence>MARLQDLPNELLLTVFQGVRDAKRLFPFLLSRQFHDLARQAMYRDLRLTTWDPTLPAAIDAISRGRMRTDYLIEKNLSSILSLARIVRGVPNTLQEVRSISIRLAEDNPGGLKALCRLPSLENDFIRPLDALAWDKALATVLRRTQRHLQAITFDWIGKMPSVAKCALHMTTKRASNTVSIRGIKDSSDQFYSFVPYFFFLSRNIPRVRFEHVHFVPKALEEVDRSIPPQPRHKYFPIHNFHIIDCKAKELSTSGFGTIGKAQIIFDRHPYHAEILEVVKLSRALHYLEIRTRIPPKLQDQPGLAFKSYSIICRFGELELTHLAIPFWLTPCDGPANTFPLSSSPLQSLTRLDLFLCITDVADWSSFSKAFEDKLQTIERLGFMPSLQTIKLIPSTWMREMPFFGHRNEFAKLMQMITMDWANGNTATAFGWEKSTTKKEDSQKEDKNIFRWNSGVSMIITDIAKYVDNVEGMQEE</sequence>
<protein>
    <recommendedName>
        <fullName evidence="3">F-box domain-containing protein</fullName>
    </recommendedName>
</protein>
<dbReference type="AlphaFoldDB" id="A0A4Z1NQ19"/>
<accession>A0A4Z1NQ19</accession>
<evidence type="ECO:0000313" key="2">
    <source>
        <dbReference type="Proteomes" id="UP000298493"/>
    </source>
</evidence>
<proteinExistence type="predicted"/>
<name>A0A4Z1NQ19_9PEZI</name>
<organism evidence="1 2">
    <name type="scientific">Venturia nashicola</name>
    <dbReference type="NCBI Taxonomy" id="86259"/>
    <lineage>
        <taxon>Eukaryota</taxon>
        <taxon>Fungi</taxon>
        <taxon>Dikarya</taxon>
        <taxon>Ascomycota</taxon>
        <taxon>Pezizomycotina</taxon>
        <taxon>Dothideomycetes</taxon>
        <taxon>Pleosporomycetidae</taxon>
        <taxon>Venturiales</taxon>
        <taxon>Venturiaceae</taxon>
        <taxon>Venturia</taxon>
    </lineage>
</organism>
<comment type="caution">
    <text evidence="1">The sequence shown here is derived from an EMBL/GenBank/DDBJ whole genome shotgun (WGS) entry which is preliminary data.</text>
</comment>
<evidence type="ECO:0008006" key="3">
    <source>
        <dbReference type="Google" id="ProtNLM"/>
    </source>
</evidence>
<evidence type="ECO:0000313" key="1">
    <source>
        <dbReference type="EMBL" id="TID17880.1"/>
    </source>
</evidence>
<dbReference type="EMBL" id="SNSC02000015">
    <property type="protein sequence ID" value="TID17880.1"/>
    <property type="molecule type" value="Genomic_DNA"/>
</dbReference>